<dbReference type="InterPro" id="IPR002401">
    <property type="entry name" value="Cyt_P450_E_grp-I"/>
</dbReference>
<feature type="region of interest" description="Disordered" evidence="9">
    <location>
        <begin position="907"/>
        <end position="941"/>
    </location>
</feature>
<keyword evidence="7" id="KW-0503">Monooxygenase</keyword>
<accession>A0A9Q8SZM3</accession>
<keyword evidence="3 8" id="KW-0349">Heme</keyword>
<evidence type="ECO:0000256" key="5">
    <source>
        <dbReference type="ARBA" id="ARBA00023002"/>
    </source>
</evidence>
<evidence type="ECO:0000313" key="11">
    <source>
        <dbReference type="EMBL" id="UQC86491.1"/>
    </source>
</evidence>
<keyword evidence="5" id="KW-0560">Oxidoreductase</keyword>
<keyword evidence="10" id="KW-0472">Membrane</keyword>
<dbReference type="PRINTS" id="PR00463">
    <property type="entry name" value="EP450I"/>
</dbReference>
<evidence type="ECO:0000256" key="8">
    <source>
        <dbReference type="PIRSR" id="PIRSR602401-1"/>
    </source>
</evidence>
<keyword evidence="10" id="KW-0812">Transmembrane</keyword>
<dbReference type="EMBL" id="CP019478">
    <property type="protein sequence ID" value="UQC86491.1"/>
    <property type="molecule type" value="Genomic_DNA"/>
</dbReference>
<evidence type="ECO:0000256" key="2">
    <source>
        <dbReference type="ARBA" id="ARBA00010617"/>
    </source>
</evidence>
<dbReference type="PRINTS" id="PR00385">
    <property type="entry name" value="P450"/>
</dbReference>
<feature type="region of interest" description="Disordered" evidence="9">
    <location>
        <begin position="992"/>
        <end position="1026"/>
    </location>
</feature>
<sequence length="1385" mass="155650">MAITNLQILQAHGLFFILGTQLHVFVFRKGEWDTATTRLFRNFTLGIGLLTAALSRGAPETFRTNAAALKTAGSLTAALIAGIYTSLLVYRAAFHRLNGFKGPFLARLSNLWITSRAVKELHMYTEVQQLHEQYGDIVRIGPTELSINNPKAVLPIHSNRSPCTKGPWYGVLHPMYSLQLVRDKQEHAQRRKSWDRGFSSKALRDYEFRVADYTNQLLASIDKNKGKPFNISDWFNFYSFDVMGDLAFGKSFGMLKEGIKHYFMTSLHQDMQAIGMFSHMLWLFPIFKNTPILNENNKRFWKFVTSQVDERIANPPDRPDVFSWILEEYQSLKNPTWQDTLNLYGDAYLIIVAGSDTTAASLTCLFFELAQKPDVYQRLREEIDDYFAQNAEPEHSALSKLPYLQACIDETLRLHPPVPSGVQRMTPPEGIDIDGTFIPGDTIIQVPTHTMFRGKSQKETVSSSTVVSADELRLSYKTLLADCGEKQIDERLFPQANDFIPERWTSRPDLAKDPAAFVPFGTGKYSCVGKQLGLMEIRYCASQIINRYDVAFAPGQKAEAFIDGKKDGFTLSLPQLEVIFKTNAMKWRVRASISHRFPTADLSLCWAKLRAELWSPNSIRATQSHRWQSLSPMSHRIPSSARPGQARQGKERERERERELQDKQVSLYSTARVAAFYPTFFGLSSQLLVHPSSLLATLPYSQTVVSVFECLSRGVAGMPVQALSLLPLTICLIDARPIHFCTSTVNFLRHYPDPAQTSGPREEKAQTLGPSSADALLFSLTLFSLFCPQSSFIKEEGKRAMASNGPDDDAPTPSAATGGAAPPAKVPSEKELARKIRKRELDRRAQRQARERTRNRIAELEAQVKELRKDDSTRLSAAMEQLAAVTRERDGLFDTFKSIEQTIRDHVLPSRPTPATQQRSPPPTVTASTSLPRAGSAASRDATMLTELSAPTYTAPMGLLPETPAALDVHGFHGSVNGAVVGRVPNGFPASSVHAPSVHAPSSTSDSQDFVDDEDDNGDDAPDDPNLIVPPPEAHCDCVTVRTPAGPASPKVNVWRAVNQVLAKRCRISKEAHAIEDSNDEDIPVRVLLEGWDAVAKTRPLSKLWRKLRRVDELCFMTCPPTERLAILRTMHLLLQYHSDPTPERYAKLPTWYLKRPSQAMPHSYAIDFFVWYVNTPLWLSPFMLEPGVRERFVFGQHHYCNNQFWELFGPNFHLLWPFEFRDAYKKSVVTGQYQISPMFEQRISDINAWTMGMDFFTRFPELIADIPAFHSVAQALTPAVMSPPPLHHQALPQQASLSQLKERDERLLLEQQASAAAEEQQHQQHQQQQQQQANQDAMDCSQAMQVYPGSLYSMAPPGFMDEFIPQGYDAHGPAGTYGSMPGYF</sequence>
<protein>
    <submittedName>
        <fullName evidence="11">Cytochrome P450</fullName>
    </submittedName>
</protein>
<dbReference type="GO" id="GO:0020037">
    <property type="term" value="F:heme binding"/>
    <property type="evidence" value="ECO:0007669"/>
    <property type="project" value="InterPro"/>
</dbReference>
<feature type="transmembrane region" description="Helical" evidence="10">
    <location>
        <begin position="71"/>
        <end position="90"/>
    </location>
</feature>
<feature type="compositionally biased region" description="Basic and acidic residues" evidence="9">
    <location>
        <begin position="648"/>
        <end position="660"/>
    </location>
</feature>
<dbReference type="Pfam" id="PF11905">
    <property type="entry name" value="DUF3425"/>
    <property type="match status" value="1"/>
</dbReference>
<reference evidence="11" key="1">
    <citation type="journal article" date="2021" name="Mol. Plant Microbe Interact.">
        <title>Complete Genome Sequence of the Plant-Pathogenic Fungus Colletotrichum lupini.</title>
        <authorList>
            <person name="Baroncelli R."/>
            <person name="Pensec F."/>
            <person name="Da Lio D."/>
            <person name="Boufleur T."/>
            <person name="Vicente I."/>
            <person name="Sarrocco S."/>
            <person name="Picot A."/>
            <person name="Baraldi E."/>
            <person name="Sukno S."/>
            <person name="Thon M."/>
            <person name="Le Floch G."/>
        </authorList>
    </citation>
    <scope>NUCLEOTIDE SEQUENCE</scope>
    <source>
        <strain evidence="11">IMI 504893</strain>
    </source>
</reference>
<feature type="compositionally biased region" description="Low complexity" evidence="9">
    <location>
        <begin position="811"/>
        <end position="823"/>
    </location>
</feature>
<dbReference type="PANTHER" id="PTHR24305">
    <property type="entry name" value="CYTOCHROME P450"/>
    <property type="match status" value="1"/>
</dbReference>
<keyword evidence="10" id="KW-1133">Transmembrane helix</keyword>
<dbReference type="Proteomes" id="UP000830671">
    <property type="component" value="Chromosome 6"/>
</dbReference>
<gene>
    <name evidence="11" type="ORF">CLUP02_11992</name>
</gene>
<evidence type="ECO:0000256" key="10">
    <source>
        <dbReference type="SAM" id="Phobius"/>
    </source>
</evidence>
<evidence type="ECO:0000256" key="1">
    <source>
        <dbReference type="ARBA" id="ARBA00001971"/>
    </source>
</evidence>
<comment type="cofactor">
    <cofactor evidence="1 8">
        <name>heme</name>
        <dbReference type="ChEBI" id="CHEBI:30413"/>
    </cofactor>
</comment>
<feature type="region of interest" description="Disordered" evidence="9">
    <location>
        <begin position="625"/>
        <end position="660"/>
    </location>
</feature>
<evidence type="ECO:0000256" key="9">
    <source>
        <dbReference type="SAM" id="MobiDB-lite"/>
    </source>
</evidence>
<dbReference type="Gene3D" id="1.10.630.10">
    <property type="entry name" value="Cytochrome P450"/>
    <property type="match status" value="1"/>
</dbReference>
<feature type="region of interest" description="Disordered" evidence="9">
    <location>
        <begin position="1315"/>
        <end position="1338"/>
    </location>
</feature>
<dbReference type="GeneID" id="73345967"/>
<dbReference type="RefSeq" id="XP_049148102.1">
    <property type="nucleotide sequence ID" value="XM_049290957.1"/>
</dbReference>
<dbReference type="GO" id="GO:0004497">
    <property type="term" value="F:monooxygenase activity"/>
    <property type="evidence" value="ECO:0007669"/>
    <property type="project" value="UniProtKB-KW"/>
</dbReference>
<feature type="binding site" description="axial binding residue" evidence="8">
    <location>
        <position position="527"/>
    </location>
    <ligand>
        <name>heme</name>
        <dbReference type="ChEBI" id="CHEBI:30413"/>
    </ligand>
    <ligandPart>
        <name>Fe</name>
        <dbReference type="ChEBI" id="CHEBI:18248"/>
    </ligandPart>
</feature>
<proteinExistence type="inferred from homology"/>
<keyword evidence="4 8" id="KW-0479">Metal-binding</keyword>
<name>A0A9Q8SZM3_9PEZI</name>
<dbReference type="InterPro" id="IPR021833">
    <property type="entry name" value="DUF3425"/>
</dbReference>
<keyword evidence="12" id="KW-1185">Reference proteome</keyword>
<dbReference type="CDD" id="cd11061">
    <property type="entry name" value="CYP67-like"/>
    <property type="match status" value="1"/>
</dbReference>
<dbReference type="KEGG" id="clup:CLUP02_11992"/>
<dbReference type="InterPro" id="IPR050121">
    <property type="entry name" value="Cytochrome_P450_monoxygenase"/>
</dbReference>
<organism evidence="11 12">
    <name type="scientific">Colletotrichum lupini</name>
    <dbReference type="NCBI Taxonomy" id="145971"/>
    <lineage>
        <taxon>Eukaryota</taxon>
        <taxon>Fungi</taxon>
        <taxon>Dikarya</taxon>
        <taxon>Ascomycota</taxon>
        <taxon>Pezizomycotina</taxon>
        <taxon>Sordariomycetes</taxon>
        <taxon>Hypocreomycetidae</taxon>
        <taxon>Glomerellales</taxon>
        <taxon>Glomerellaceae</taxon>
        <taxon>Colletotrichum</taxon>
        <taxon>Colletotrichum acutatum species complex</taxon>
    </lineage>
</organism>
<evidence type="ECO:0000256" key="7">
    <source>
        <dbReference type="ARBA" id="ARBA00023033"/>
    </source>
</evidence>
<evidence type="ECO:0000256" key="6">
    <source>
        <dbReference type="ARBA" id="ARBA00023004"/>
    </source>
</evidence>
<dbReference type="InterPro" id="IPR036396">
    <property type="entry name" value="Cyt_P450_sf"/>
</dbReference>
<dbReference type="SUPFAM" id="SSF48264">
    <property type="entry name" value="Cytochrome P450"/>
    <property type="match status" value="1"/>
</dbReference>
<dbReference type="GO" id="GO:0016705">
    <property type="term" value="F:oxidoreductase activity, acting on paired donors, with incorporation or reduction of molecular oxygen"/>
    <property type="evidence" value="ECO:0007669"/>
    <property type="project" value="InterPro"/>
</dbReference>
<feature type="compositionally biased region" description="Basic and acidic residues" evidence="9">
    <location>
        <begin position="827"/>
        <end position="854"/>
    </location>
</feature>
<keyword evidence="6 8" id="KW-0408">Iron</keyword>
<comment type="similarity">
    <text evidence="2">Belongs to the cytochrome P450 family.</text>
</comment>
<feature type="compositionally biased region" description="Polar residues" evidence="9">
    <location>
        <begin position="913"/>
        <end position="931"/>
    </location>
</feature>
<dbReference type="GO" id="GO:0005506">
    <property type="term" value="F:iron ion binding"/>
    <property type="evidence" value="ECO:0007669"/>
    <property type="project" value="InterPro"/>
</dbReference>
<dbReference type="PANTHER" id="PTHR24305:SF187">
    <property type="entry name" value="P450, PUTATIVE (EUROFUNG)-RELATED"/>
    <property type="match status" value="1"/>
</dbReference>
<evidence type="ECO:0000313" key="12">
    <source>
        <dbReference type="Proteomes" id="UP000830671"/>
    </source>
</evidence>
<dbReference type="InterPro" id="IPR001128">
    <property type="entry name" value="Cyt_P450"/>
</dbReference>
<feature type="compositionally biased region" description="Acidic residues" evidence="9">
    <location>
        <begin position="1009"/>
        <end position="1023"/>
    </location>
</feature>
<feature type="region of interest" description="Disordered" evidence="9">
    <location>
        <begin position="797"/>
        <end position="854"/>
    </location>
</feature>
<dbReference type="Pfam" id="PF00067">
    <property type="entry name" value="p450"/>
    <property type="match status" value="2"/>
</dbReference>
<feature type="compositionally biased region" description="Low complexity" evidence="9">
    <location>
        <begin position="1315"/>
        <end position="1336"/>
    </location>
</feature>
<evidence type="ECO:0000256" key="4">
    <source>
        <dbReference type="ARBA" id="ARBA00022723"/>
    </source>
</evidence>
<evidence type="ECO:0000256" key="3">
    <source>
        <dbReference type="ARBA" id="ARBA00022617"/>
    </source>
</evidence>